<dbReference type="STRING" id="1380566.A0A179FG18"/>
<sequence length="465" mass="52969">MPTAKFQMDEQRKGNDTTTDLQYLGLPPENENLFEATLVLPVHTQLPDLAEPSSLNAIKTDKEVWIVQEKPNALHLYSRTILSLQEGFKAVNWAIHDMRLAKQNVSARFLVQMPANDHHGSLITVHLDSRPLVEHSRVTNAKPTEVAYDILEQLGANFLSSTNALQTLNGPLQMRVDFGHVTVRRKKRDVGNTMSYPDFTEMAQHYGTRGGASLDTRLANVADVSKLISHLSARTTNIYHGHENVAYKESIELKLGDQTLRADVEYSQNGRPNLTNTRLEVMEQWPPLNWTILAPDRKYDWCLRVDNETEVQPLPQKILSLIQDVMLLSEESKRPGNLENRYARIRIKNAEKWITELGTVHQRLAAQIPFRDTPFVVEVSRNHEWIGVNTSTTPKSWLGIRVIGRHWEDSLNYKRPNELKKDWGVNQSDVWAGSEMTTEGQFAGFVCHILEVLSALEDEKRDETA</sequence>
<comment type="caution">
    <text evidence="2">The sequence shown here is derived from an EMBL/GenBank/DDBJ whole genome shotgun (WGS) entry which is preliminary data.</text>
</comment>
<name>A0A179FG18_METCM</name>
<dbReference type="EMBL" id="LSBJ02000005">
    <property type="protein sequence ID" value="OAQ64191.1"/>
    <property type="molecule type" value="Genomic_DNA"/>
</dbReference>
<organism evidence="2 3">
    <name type="scientific">Pochonia chlamydosporia 170</name>
    <dbReference type="NCBI Taxonomy" id="1380566"/>
    <lineage>
        <taxon>Eukaryota</taxon>
        <taxon>Fungi</taxon>
        <taxon>Dikarya</taxon>
        <taxon>Ascomycota</taxon>
        <taxon>Pezizomycotina</taxon>
        <taxon>Sordariomycetes</taxon>
        <taxon>Hypocreomycetidae</taxon>
        <taxon>Hypocreales</taxon>
        <taxon>Clavicipitaceae</taxon>
        <taxon>Pochonia</taxon>
    </lineage>
</organism>
<dbReference type="KEGG" id="pchm:VFPPC_13852"/>
<dbReference type="GeneID" id="28855618"/>
<evidence type="ECO:0000313" key="2">
    <source>
        <dbReference type="EMBL" id="OAQ64191.1"/>
    </source>
</evidence>
<dbReference type="InterPro" id="IPR057227">
    <property type="entry name" value="DUF7905"/>
</dbReference>
<dbReference type="Pfam" id="PF25482">
    <property type="entry name" value="DUF7905"/>
    <property type="match status" value="1"/>
</dbReference>
<dbReference type="AlphaFoldDB" id="A0A179FG18"/>
<gene>
    <name evidence="2" type="ORF">VFPPC_13852</name>
</gene>
<keyword evidence="3" id="KW-1185">Reference proteome</keyword>
<feature type="domain" description="DUF7905" evidence="1">
    <location>
        <begin position="162"/>
        <end position="389"/>
    </location>
</feature>
<proteinExistence type="predicted"/>
<dbReference type="OrthoDB" id="4739136at2759"/>
<dbReference type="Proteomes" id="UP000078397">
    <property type="component" value="Unassembled WGS sequence"/>
</dbReference>
<dbReference type="RefSeq" id="XP_018141505.1">
    <property type="nucleotide sequence ID" value="XM_018291624.1"/>
</dbReference>
<accession>A0A179FG18</accession>
<protein>
    <recommendedName>
        <fullName evidence="1">DUF7905 domain-containing protein</fullName>
    </recommendedName>
</protein>
<reference evidence="2 3" key="1">
    <citation type="journal article" date="2016" name="PLoS Pathog.">
        <title>Biosynthesis of antibiotic leucinostatins in bio-control fungus Purpureocillium lilacinum and their inhibition on phytophthora revealed by genome mining.</title>
        <authorList>
            <person name="Wang G."/>
            <person name="Liu Z."/>
            <person name="Lin R."/>
            <person name="Li E."/>
            <person name="Mao Z."/>
            <person name="Ling J."/>
            <person name="Yang Y."/>
            <person name="Yin W.B."/>
            <person name="Xie B."/>
        </authorList>
    </citation>
    <scope>NUCLEOTIDE SEQUENCE [LARGE SCALE GENOMIC DNA]</scope>
    <source>
        <strain evidence="2">170</strain>
    </source>
</reference>
<evidence type="ECO:0000313" key="3">
    <source>
        <dbReference type="Proteomes" id="UP000078397"/>
    </source>
</evidence>
<evidence type="ECO:0000259" key="1">
    <source>
        <dbReference type="Pfam" id="PF25482"/>
    </source>
</evidence>